<dbReference type="GeneID" id="25471184"/>
<keyword evidence="2" id="KW-0472">Membrane</keyword>
<feature type="compositionally biased region" description="Low complexity" evidence="1">
    <location>
        <begin position="71"/>
        <end position="97"/>
    </location>
</feature>
<name>U6MDT2_9EIME</name>
<keyword evidence="2" id="KW-1133">Transmembrane helix</keyword>
<feature type="compositionally biased region" description="Basic and acidic residues" evidence="1">
    <location>
        <begin position="55"/>
        <end position="70"/>
    </location>
</feature>
<reference evidence="3" key="2">
    <citation type="submission" date="2013-10" db="EMBL/GenBank/DDBJ databases">
        <authorList>
            <person name="Aslett M."/>
        </authorList>
    </citation>
    <scope>NUCLEOTIDE SEQUENCE [LARGE SCALE GENOMIC DNA]</scope>
    <source>
        <strain evidence="3">Houghton</strain>
    </source>
</reference>
<evidence type="ECO:0008006" key="5">
    <source>
        <dbReference type="Google" id="ProtNLM"/>
    </source>
</evidence>
<feature type="transmembrane region" description="Helical" evidence="2">
    <location>
        <begin position="389"/>
        <end position="410"/>
    </location>
</feature>
<dbReference type="OrthoDB" id="348919at2759"/>
<accession>U6MDT2</accession>
<reference evidence="3" key="1">
    <citation type="submission" date="2013-10" db="EMBL/GenBank/DDBJ databases">
        <title>Genomic analysis of the causative agents of coccidiosis in chickens.</title>
        <authorList>
            <person name="Reid A.J."/>
            <person name="Blake D."/>
            <person name="Billington K."/>
            <person name="Browne H."/>
            <person name="Dunn M."/>
            <person name="Hung S."/>
            <person name="Kawahara F."/>
            <person name="Miranda-Saavedra D."/>
            <person name="Mourier T."/>
            <person name="Nagra H."/>
            <person name="Otto T.D."/>
            <person name="Rawlings N."/>
            <person name="Sanchez A."/>
            <person name="Sanders M."/>
            <person name="Subramaniam C."/>
            <person name="Tay Y."/>
            <person name="Dear P."/>
            <person name="Doerig C."/>
            <person name="Gruber A."/>
            <person name="Parkinson J."/>
            <person name="Shirley M."/>
            <person name="Wan K.L."/>
            <person name="Berriman M."/>
            <person name="Tomley F."/>
            <person name="Pain A."/>
        </authorList>
    </citation>
    <scope>NUCLEOTIDE SEQUENCE [LARGE SCALE GENOMIC DNA]</scope>
    <source>
        <strain evidence="3">Houghton</strain>
    </source>
</reference>
<feature type="compositionally biased region" description="Basic and acidic residues" evidence="1">
    <location>
        <begin position="105"/>
        <end position="136"/>
    </location>
</feature>
<feature type="region of interest" description="Disordered" evidence="1">
    <location>
        <begin position="358"/>
        <end position="377"/>
    </location>
</feature>
<dbReference type="EMBL" id="HG722370">
    <property type="protein sequence ID" value="CDJ62166.1"/>
    <property type="molecule type" value="Genomic_DNA"/>
</dbReference>
<protein>
    <recommendedName>
        <fullName evidence="5">Transmembrane protein</fullName>
    </recommendedName>
</protein>
<proteinExistence type="predicted"/>
<feature type="compositionally biased region" description="Low complexity" evidence="1">
    <location>
        <begin position="34"/>
        <end position="44"/>
    </location>
</feature>
<feature type="compositionally biased region" description="Basic and acidic residues" evidence="1">
    <location>
        <begin position="16"/>
        <end position="32"/>
    </location>
</feature>
<gene>
    <name evidence="3" type="ORF">ENH_00009990</name>
</gene>
<feature type="region of interest" description="Disordered" evidence="1">
    <location>
        <begin position="1"/>
        <end position="136"/>
    </location>
</feature>
<evidence type="ECO:0000256" key="2">
    <source>
        <dbReference type="SAM" id="Phobius"/>
    </source>
</evidence>
<keyword evidence="2" id="KW-0812">Transmembrane</keyword>
<dbReference type="RefSeq" id="XP_013439528.1">
    <property type="nucleotide sequence ID" value="XM_013584074.1"/>
</dbReference>
<dbReference type="VEuPathDB" id="ToxoDB:ENH_00009990"/>
<evidence type="ECO:0000313" key="3">
    <source>
        <dbReference type="EMBL" id="CDJ62166.1"/>
    </source>
</evidence>
<organism evidence="3 4">
    <name type="scientific">Eimeria necatrix</name>
    <dbReference type="NCBI Taxonomy" id="51315"/>
    <lineage>
        <taxon>Eukaryota</taxon>
        <taxon>Sar</taxon>
        <taxon>Alveolata</taxon>
        <taxon>Apicomplexa</taxon>
        <taxon>Conoidasida</taxon>
        <taxon>Coccidia</taxon>
        <taxon>Eucoccidiorida</taxon>
        <taxon>Eimeriorina</taxon>
        <taxon>Eimeriidae</taxon>
        <taxon>Eimeria</taxon>
    </lineage>
</organism>
<sequence>MVVAVEDMVAFTDQEAGDKEMEDRPIHKHEFGSEAEGASEAEAGSSEKEEGEGAEEMKKKKPAEPEKKAAESASESVAEAEAEAASASESEGATKEAPGAAAGEAHLKELASEETETEMKHVLKESKKEQGPSRDLGRDAINQRLAALGAPFVLGKEHFTVEFNHGVRLPASEFEESAAERLGVLARAVSAEPNIKSEKSLFLSIDIDDPSLGTDVRLVQLKVKPDACSVQAEAACNTEWLLRDPTPAALPHRIVLLGFSSPTGSQFEFDDVLKQIQNKPMDLDLRRISLTRFFSDHAKFFNDANGKFAATPSWNDFALVNHKPGEGNEMHMDRPLLELPPNASEAQKAEALRISRETNEEIDGLSTPEHGGESPGAAGRVSASTIFKYVLASLLLIGLFIGIAVSVCPCGKQSS</sequence>
<dbReference type="AlphaFoldDB" id="U6MDT2"/>
<keyword evidence="4" id="KW-1185">Reference proteome</keyword>
<evidence type="ECO:0000313" key="4">
    <source>
        <dbReference type="Proteomes" id="UP000030754"/>
    </source>
</evidence>
<evidence type="ECO:0000256" key="1">
    <source>
        <dbReference type="SAM" id="MobiDB-lite"/>
    </source>
</evidence>
<dbReference type="Proteomes" id="UP000030754">
    <property type="component" value="Unassembled WGS sequence"/>
</dbReference>